<dbReference type="CDD" id="cd00056">
    <property type="entry name" value="ENDO3c"/>
    <property type="match status" value="1"/>
</dbReference>
<keyword evidence="7" id="KW-0238">DNA-binding</keyword>
<evidence type="ECO:0000313" key="12">
    <source>
        <dbReference type="Proteomes" id="UP001632038"/>
    </source>
</evidence>
<evidence type="ECO:0000256" key="2">
    <source>
        <dbReference type="ARBA" id="ARBA00004123"/>
    </source>
</evidence>
<dbReference type="GO" id="GO:0016787">
    <property type="term" value="F:hydrolase activity"/>
    <property type="evidence" value="ECO:0007669"/>
    <property type="project" value="UniProtKB-ARBA"/>
</dbReference>
<dbReference type="InterPro" id="IPR044811">
    <property type="entry name" value="DME/ROS1"/>
</dbReference>
<evidence type="ECO:0000256" key="8">
    <source>
        <dbReference type="ARBA" id="ARBA00023242"/>
    </source>
</evidence>
<organism evidence="11 12">
    <name type="scientific">Castilleja foliolosa</name>
    <dbReference type="NCBI Taxonomy" id="1961234"/>
    <lineage>
        <taxon>Eukaryota</taxon>
        <taxon>Viridiplantae</taxon>
        <taxon>Streptophyta</taxon>
        <taxon>Embryophyta</taxon>
        <taxon>Tracheophyta</taxon>
        <taxon>Spermatophyta</taxon>
        <taxon>Magnoliopsida</taxon>
        <taxon>eudicotyledons</taxon>
        <taxon>Gunneridae</taxon>
        <taxon>Pentapetalae</taxon>
        <taxon>asterids</taxon>
        <taxon>lamiids</taxon>
        <taxon>Lamiales</taxon>
        <taxon>Orobanchaceae</taxon>
        <taxon>Pedicularideae</taxon>
        <taxon>Castillejinae</taxon>
        <taxon>Castilleja</taxon>
    </lineage>
</organism>
<evidence type="ECO:0000256" key="4">
    <source>
        <dbReference type="ARBA" id="ARBA00022723"/>
    </source>
</evidence>
<dbReference type="GO" id="GO:0140097">
    <property type="term" value="F:catalytic activity, acting on DNA"/>
    <property type="evidence" value="ECO:0007669"/>
    <property type="project" value="UniProtKB-ARBA"/>
</dbReference>
<dbReference type="PANTHER" id="PTHR46213">
    <property type="entry name" value="TRANSCRIPTIONAL ACTIVATOR DEMETER"/>
    <property type="match status" value="1"/>
</dbReference>
<dbReference type="InterPro" id="IPR023170">
    <property type="entry name" value="HhH_base_excis_C"/>
</dbReference>
<dbReference type="GO" id="GO:0005634">
    <property type="term" value="C:nucleus"/>
    <property type="evidence" value="ECO:0007669"/>
    <property type="project" value="UniProtKB-SubCell"/>
</dbReference>
<feature type="compositionally biased region" description="Basic residues" evidence="9">
    <location>
        <begin position="80"/>
        <end position="101"/>
    </location>
</feature>
<feature type="region of interest" description="Disordered" evidence="9">
    <location>
        <begin position="80"/>
        <end position="110"/>
    </location>
</feature>
<dbReference type="EMBL" id="JAVIJP010000005">
    <property type="protein sequence ID" value="KAL3652017.1"/>
    <property type="molecule type" value="Genomic_DNA"/>
</dbReference>
<dbReference type="SMART" id="SM00478">
    <property type="entry name" value="ENDO3c"/>
    <property type="match status" value="1"/>
</dbReference>
<evidence type="ECO:0000256" key="9">
    <source>
        <dbReference type="SAM" id="MobiDB-lite"/>
    </source>
</evidence>
<keyword evidence="12" id="KW-1185">Reference proteome</keyword>
<dbReference type="PANTHER" id="PTHR46213:SF13">
    <property type="entry name" value="DEMETER-LIKE PROTEIN 2-RELATED"/>
    <property type="match status" value="1"/>
</dbReference>
<evidence type="ECO:0000256" key="6">
    <source>
        <dbReference type="ARBA" id="ARBA00023014"/>
    </source>
</evidence>
<evidence type="ECO:0000256" key="5">
    <source>
        <dbReference type="ARBA" id="ARBA00023004"/>
    </source>
</evidence>
<dbReference type="GO" id="GO:0051536">
    <property type="term" value="F:iron-sulfur cluster binding"/>
    <property type="evidence" value="ECO:0007669"/>
    <property type="project" value="UniProtKB-KW"/>
</dbReference>
<comment type="caution">
    <text evidence="11">The sequence shown here is derived from an EMBL/GenBank/DDBJ whole genome shotgun (WGS) entry which is preliminary data.</text>
</comment>
<dbReference type="GO" id="GO:0046872">
    <property type="term" value="F:metal ion binding"/>
    <property type="evidence" value="ECO:0007669"/>
    <property type="project" value="UniProtKB-KW"/>
</dbReference>
<protein>
    <recommendedName>
        <fullName evidence="10">HhH-GPD domain-containing protein</fullName>
    </recommendedName>
</protein>
<dbReference type="Proteomes" id="UP001632038">
    <property type="component" value="Unassembled WGS sequence"/>
</dbReference>
<dbReference type="Pfam" id="PF15628">
    <property type="entry name" value="RRM_DME"/>
    <property type="match status" value="1"/>
</dbReference>
<dbReference type="SUPFAM" id="SSF48150">
    <property type="entry name" value="DNA-glycosylase"/>
    <property type="match status" value="1"/>
</dbReference>
<gene>
    <name evidence="11" type="ORF">CASFOL_001698</name>
</gene>
<evidence type="ECO:0000256" key="3">
    <source>
        <dbReference type="ARBA" id="ARBA00005646"/>
    </source>
</evidence>
<comment type="cofactor">
    <cofactor evidence="1">
        <name>[4Fe-4S] cluster</name>
        <dbReference type="ChEBI" id="CHEBI:49883"/>
    </cofactor>
</comment>
<accession>A0ABD3ECJ1</accession>
<name>A0ABD3ECJ1_9LAMI</name>
<keyword evidence="4" id="KW-0479">Metal-binding</keyword>
<sequence>MDMKSDEAAAVAFIQTPTSISSSECQECDANHSTRPRNILVYVKKNQVKTRVNEKLIYKKHLPMPDTSKQGLVLRRRAKTVISKRKHSKINKHNNNKKSKYKNGPGHEIVPHEERVGKQPITKVDLDERTLREWENSMEKLDRQGIVEETDESWEKERAKFHLRVKSFISTMQVIQGEMKFTEWKGSVLDSIVGAYLTQNVNDTMSSSAFISLAAAYPHRHSPAENVKLALNKTYSEKKEMNVVSRKRVLKRKTCEVDDIIHDTTIHWEALRKDHSKGGDCRNKAFDKPDAIDWEAVLMAKVGDVAKAIKKRGMGNNLAARIKNCLDILAKNLGSIDLEWIRDVPPLKAREYLLSIPGLGLKSVECIRLLTLKQKAFPIDTHAGRVAVRLGWVPIQKLPEGQEFHQLKEYPHANSVQKYLWPRLSNLDESTLYELHCQMITLGKVFCTKKYPNCTACPMRSKCKHYTSYLASGSSARLALQGLPALVETAVVPIECVFPKCPVEVEWDIEDFGVNRISRIKADDEDIQKFIDEKNVSLQEGEISKALMVLNTECVSIPASKLKNAAYTRTEHKVYELPDSHSVLAEFEKREAGDACPYLLATWTKENLDEDECNSNVYGTILIPIRTAMRGKFPLNATYFQANEVFVDDDSCEFPIKVSRATISGLSCATLYCGNNVSRICKGMKSHEVKKCFRKGYICLRRFNRETRETKPLSARFYFPKVK</sequence>
<keyword evidence="8" id="KW-0539">Nucleus</keyword>
<evidence type="ECO:0000313" key="11">
    <source>
        <dbReference type="EMBL" id="KAL3652017.1"/>
    </source>
</evidence>
<keyword evidence="5" id="KW-0408">Iron</keyword>
<proteinExistence type="inferred from homology"/>
<dbReference type="AlphaFoldDB" id="A0ABD3ECJ1"/>
<keyword evidence="6" id="KW-0411">Iron-sulfur</keyword>
<dbReference type="InterPro" id="IPR011257">
    <property type="entry name" value="DNA_glycosylase"/>
</dbReference>
<dbReference type="GO" id="GO:0003677">
    <property type="term" value="F:DNA binding"/>
    <property type="evidence" value="ECO:0007669"/>
    <property type="project" value="UniProtKB-KW"/>
</dbReference>
<feature type="domain" description="HhH-GPD" evidence="10">
    <location>
        <begin position="270"/>
        <end position="445"/>
    </location>
</feature>
<evidence type="ECO:0000256" key="7">
    <source>
        <dbReference type="ARBA" id="ARBA00023125"/>
    </source>
</evidence>
<dbReference type="Gene3D" id="1.10.1670.10">
    <property type="entry name" value="Helix-hairpin-Helix base-excision DNA repair enzymes (C-terminal)"/>
    <property type="match status" value="1"/>
</dbReference>
<dbReference type="InterPro" id="IPR003265">
    <property type="entry name" value="HhH-GPD_domain"/>
</dbReference>
<evidence type="ECO:0000259" key="10">
    <source>
        <dbReference type="SMART" id="SM00478"/>
    </source>
</evidence>
<reference evidence="12" key="1">
    <citation type="journal article" date="2024" name="IScience">
        <title>Strigolactones Initiate the Formation of Haustorium-like Structures in Castilleja.</title>
        <authorList>
            <person name="Buerger M."/>
            <person name="Peterson D."/>
            <person name="Chory J."/>
        </authorList>
    </citation>
    <scope>NUCLEOTIDE SEQUENCE [LARGE SCALE GENOMIC DNA]</scope>
</reference>
<comment type="subcellular location">
    <subcellularLocation>
        <location evidence="2">Nucleus</location>
    </subcellularLocation>
</comment>
<comment type="similarity">
    <text evidence="3">Belongs to the DNA glycosylase family. DEMETER subfamily.</text>
</comment>
<evidence type="ECO:0000256" key="1">
    <source>
        <dbReference type="ARBA" id="ARBA00001966"/>
    </source>
</evidence>
<dbReference type="InterPro" id="IPR028925">
    <property type="entry name" value="RRM_DME"/>
</dbReference>